<dbReference type="Pfam" id="PF08450">
    <property type="entry name" value="SGL"/>
    <property type="match status" value="1"/>
</dbReference>
<gene>
    <name evidence="5" type="ORF">H3309_08415</name>
</gene>
<dbReference type="EMBL" id="CP059851">
    <property type="protein sequence ID" value="QMW21458.1"/>
    <property type="molecule type" value="Genomic_DNA"/>
</dbReference>
<dbReference type="InterPro" id="IPR011042">
    <property type="entry name" value="6-blade_b-propeller_TolB-like"/>
</dbReference>
<reference evidence="5 6" key="1">
    <citation type="submission" date="2020-07" db="EMBL/GenBank/DDBJ databases">
        <title>Complete genome sequence for Sandaracinobacter sp. M6.</title>
        <authorList>
            <person name="Tang Y."/>
            <person name="Liu Q."/>
            <person name="Guo Z."/>
            <person name="Lei P."/>
            <person name="Huang B."/>
        </authorList>
    </citation>
    <scope>NUCLEOTIDE SEQUENCE [LARGE SCALE GENOMIC DNA]</scope>
    <source>
        <strain evidence="5 6">M6</strain>
    </source>
</reference>
<dbReference type="InterPro" id="IPR013658">
    <property type="entry name" value="SGL"/>
</dbReference>
<accession>A0A7G5IDL6</accession>
<protein>
    <submittedName>
        <fullName evidence="5">SMP-30/gluconolactonase/LRE family protein</fullName>
    </submittedName>
</protein>
<organism evidence="5 6">
    <name type="scientific">Sandaracinobacteroides saxicola</name>
    <dbReference type="NCBI Taxonomy" id="2759707"/>
    <lineage>
        <taxon>Bacteria</taxon>
        <taxon>Pseudomonadati</taxon>
        <taxon>Pseudomonadota</taxon>
        <taxon>Alphaproteobacteria</taxon>
        <taxon>Sphingomonadales</taxon>
        <taxon>Sphingosinicellaceae</taxon>
        <taxon>Sandaracinobacteroides</taxon>
    </lineage>
</organism>
<evidence type="ECO:0000256" key="3">
    <source>
        <dbReference type="PIRSR" id="PIRSR605511-2"/>
    </source>
</evidence>
<feature type="binding site" evidence="3">
    <location>
        <position position="196"/>
    </location>
    <ligand>
        <name>a divalent metal cation</name>
        <dbReference type="ChEBI" id="CHEBI:60240"/>
    </ligand>
</feature>
<dbReference type="GO" id="GO:0005509">
    <property type="term" value="F:calcium ion binding"/>
    <property type="evidence" value="ECO:0007669"/>
    <property type="project" value="TreeGrafter"/>
</dbReference>
<feature type="binding site" evidence="3">
    <location>
        <position position="144"/>
    </location>
    <ligand>
        <name>a divalent metal cation</name>
        <dbReference type="ChEBI" id="CHEBI:60240"/>
    </ligand>
</feature>
<comment type="cofactor">
    <cofactor evidence="3">
        <name>Zn(2+)</name>
        <dbReference type="ChEBI" id="CHEBI:29105"/>
    </cofactor>
    <text evidence="3">Binds 1 divalent metal cation per subunit.</text>
</comment>
<dbReference type="InterPro" id="IPR005511">
    <property type="entry name" value="SMP-30"/>
</dbReference>
<keyword evidence="3" id="KW-0862">Zinc</keyword>
<evidence type="ECO:0000259" key="4">
    <source>
        <dbReference type="Pfam" id="PF08450"/>
    </source>
</evidence>
<evidence type="ECO:0000313" key="6">
    <source>
        <dbReference type="Proteomes" id="UP000515292"/>
    </source>
</evidence>
<dbReference type="PRINTS" id="PR01790">
    <property type="entry name" value="SMP30FAMILY"/>
</dbReference>
<feature type="binding site" evidence="3">
    <location>
        <position position="95"/>
    </location>
    <ligand>
        <name>substrate</name>
    </ligand>
</feature>
<dbReference type="AlphaFoldDB" id="A0A7G5IDL6"/>
<dbReference type="KEGG" id="sand:H3309_08415"/>
<dbReference type="GO" id="GO:0019853">
    <property type="term" value="P:L-ascorbic acid biosynthetic process"/>
    <property type="evidence" value="ECO:0007669"/>
    <property type="project" value="TreeGrafter"/>
</dbReference>
<comment type="similarity">
    <text evidence="1">Belongs to the SMP-30/CGR1 family.</text>
</comment>
<keyword evidence="6" id="KW-1185">Reference proteome</keyword>
<feature type="binding site" evidence="3">
    <location>
        <position position="97"/>
    </location>
    <ligand>
        <name>substrate</name>
    </ligand>
</feature>
<feature type="domain" description="SMP-30/Gluconolactonase/LRE-like region" evidence="4">
    <location>
        <begin position="13"/>
        <end position="254"/>
    </location>
</feature>
<sequence length="288" mass="31007">MTPRPINDVRAEVGESALWDPRAGCLYTVDVWGRALWRHDLASGAAKPLLVPEMAACVVLAEPGVLIGCETHLLAAAPGAWRRIEAPPGHPATHRFNDAVVDPRGRLIIGTMKLSALGAEPSGTLYRLDRGGWEVIDEGLWILNGTAMSPDGRTLYYSDSHPDVRTIWARDYDAESGALGERRVFVDTAGMAGRPDSASTDAEGNYWIAGINGGVVYGFAPDGRLIREIAVPVENPTRVAFAGEELKTMVVTSMRVRLTRPDPDNLAGATFAFDAGVAGWPTHRAILE</sequence>
<dbReference type="Proteomes" id="UP000515292">
    <property type="component" value="Chromosome"/>
</dbReference>
<name>A0A7G5IDL6_9SPHN</name>
<dbReference type="Gene3D" id="2.120.10.30">
    <property type="entry name" value="TolB, C-terminal domain"/>
    <property type="match status" value="1"/>
</dbReference>
<evidence type="ECO:0000256" key="2">
    <source>
        <dbReference type="PIRSR" id="PIRSR605511-1"/>
    </source>
</evidence>
<feature type="active site" description="Proton donor/acceptor" evidence="2">
    <location>
        <position position="196"/>
    </location>
</feature>
<dbReference type="GO" id="GO:0004341">
    <property type="term" value="F:gluconolactonase activity"/>
    <property type="evidence" value="ECO:0007669"/>
    <property type="project" value="TreeGrafter"/>
</dbReference>
<evidence type="ECO:0000313" key="5">
    <source>
        <dbReference type="EMBL" id="QMW21458.1"/>
    </source>
</evidence>
<dbReference type="RefSeq" id="WP_182294307.1">
    <property type="nucleotide sequence ID" value="NZ_CP059851.1"/>
</dbReference>
<dbReference type="SUPFAM" id="SSF63829">
    <property type="entry name" value="Calcium-dependent phosphotriesterase"/>
    <property type="match status" value="1"/>
</dbReference>
<proteinExistence type="inferred from homology"/>
<feature type="binding site" evidence="3">
    <location>
        <position position="15"/>
    </location>
    <ligand>
        <name>a divalent metal cation</name>
        <dbReference type="ChEBI" id="CHEBI:60240"/>
    </ligand>
</feature>
<keyword evidence="3" id="KW-0479">Metal-binding</keyword>
<dbReference type="PANTHER" id="PTHR10907">
    <property type="entry name" value="REGUCALCIN"/>
    <property type="match status" value="1"/>
</dbReference>
<evidence type="ECO:0000256" key="1">
    <source>
        <dbReference type="ARBA" id="ARBA00008853"/>
    </source>
</evidence>
<dbReference type="PANTHER" id="PTHR10907:SF47">
    <property type="entry name" value="REGUCALCIN"/>
    <property type="match status" value="1"/>
</dbReference>